<sequence length="256" mass="29113">MSFLQRLRAALLKNPAQLIASPKRASVAAIFRHSPVAGEEDKLQLLFIRRKVNPRDAWSGQMAFPGGRAKEGEEDLMVAIRETWEEIGIEINESDMIGRLDDRPVHYGKTVATPFVFYMKNDVPFTPKLQADEVSDVLWVDVDFITTSPIKNLRIPSKYIFPDVRALYAAEQAIGAPLEMEHIEFPCIYLPRPNGQPEDDKERHVHDFVLWGLTYNMVSDILHAGGFEKLPMLSEAVRSLREKIFHNKIGKSESNL</sequence>
<reference evidence="3 4" key="1">
    <citation type="submission" date="2019-07" db="EMBL/GenBank/DDBJ databases">
        <title>Genomics analysis of Aphanomyces spp. identifies a new class of oomycete effector associated with host adaptation.</title>
        <authorList>
            <person name="Gaulin E."/>
        </authorList>
    </citation>
    <scope>NUCLEOTIDE SEQUENCE [LARGE SCALE GENOMIC DNA]</scope>
    <source>
        <strain evidence="3 4">ATCC 201684</strain>
    </source>
</reference>
<dbReference type="GO" id="GO:0010945">
    <property type="term" value="F:coenzyme A diphosphatase activity"/>
    <property type="evidence" value="ECO:0007669"/>
    <property type="project" value="InterPro"/>
</dbReference>
<dbReference type="VEuPathDB" id="FungiDB:AeMF1_010780"/>
<dbReference type="PANTHER" id="PTHR12992:SF44">
    <property type="entry name" value="NUDIX HYDROLASE DOMAIN-CONTAINING PROTEIN"/>
    <property type="match status" value="1"/>
</dbReference>
<dbReference type="EMBL" id="VJMJ01000266">
    <property type="protein sequence ID" value="KAF0724665.1"/>
    <property type="molecule type" value="Genomic_DNA"/>
</dbReference>
<dbReference type="PANTHER" id="PTHR12992">
    <property type="entry name" value="NUDIX HYDROLASE"/>
    <property type="match status" value="1"/>
</dbReference>
<dbReference type="CDD" id="cd03426">
    <property type="entry name" value="NUDIX_CoAse_Nudt7"/>
    <property type="match status" value="1"/>
</dbReference>
<evidence type="ECO:0000313" key="3">
    <source>
        <dbReference type="EMBL" id="KAF0724665.1"/>
    </source>
</evidence>
<dbReference type="SUPFAM" id="SSF55811">
    <property type="entry name" value="Nudix"/>
    <property type="match status" value="1"/>
</dbReference>
<evidence type="ECO:0000259" key="2">
    <source>
        <dbReference type="PROSITE" id="PS51462"/>
    </source>
</evidence>
<feature type="domain" description="Nudix hydrolase" evidence="2">
    <location>
        <begin position="22"/>
        <end position="162"/>
    </location>
</feature>
<proteinExistence type="predicted"/>
<dbReference type="InterPro" id="IPR000086">
    <property type="entry name" value="NUDIX_hydrolase_dom"/>
</dbReference>
<gene>
    <name evidence="3" type="ORF">Ae201684_016728</name>
</gene>
<evidence type="ECO:0000313" key="4">
    <source>
        <dbReference type="Proteomes" id="UP000481153"/>
    </source>
</evidence>
<dbReference type="Gene3D" id="3.90.79.10">
    <property type="entry name" value="Nucleoside Triphosphate Pyrophosphohydrolase"/>
    <property type="match status" value="1"/>
</dbReference>
<comment type="caution">
    <text evidence="3">The sequence shown here is derived from an EMBL/GenBank/DDBJ whole genome shotgun (WGS) entry which is preliminary data.</text>
</comment>
<organism evidence="3 4">
    <name type="scientific">Aphanomyces euteiches</name>
    <dbReference type="NCBI Taxonomy" id="100861"/>
    <lineage>
        <taxon>Eukaryota</taxon>
        <taxon>Sar</taxon>
        <taxon>Stramenopiles</taxon>
        <taxon>Oomycota</taxon>
        <taxon>Saprolegniomycetes</taxon>
        <taxon>Saprolegniales</taxon>
        <taxon>Verrucalvaceae</taxon>
        <taxon>Aphanomyces</taxon>
    </lineage>
</organism>
<dbReference type="Pfam" id="PF00293">
    <property type="entry name" value="NUDIX"/>
    <property type="match status" value="1"/>
</dbReference>
<dbReference type="InterPro" id="IPR045121">
    <property type="entry name" value="CoAse"/>
</dbReference>
<dbReference type="AlphaFoldDB" id="A0A6G0WBL1"/>
<protein>
    <recommendedName>
        <fullName evidence="2">Nudix hydrolase domain-containing protein</fullName>
    </recommendedName>
</protein>
<accession>A0A6G0WBL1</accession>
<keyword evidence="1" id="KW-0378">Hydrolase</keyword>
<name>A0A6G0WBL1_9STRA</name>
<dbReference type="PROSITE" id="PS51462">
    <property type="entry name" value="NUDIX"/>
    <property type="match status" value="1"/>
</dbReference>
<keyword evidence="4" id="KW-1185">Reference proteome</keyword>
<dbReference type="PROSITE" id="PS00893">
    <property type="entry name" value="NUDIX_BOX"/>
    <property type="match status" value="1"/>
</dbReference>
<dbReference type="InterPro" id="IPR020084">
    <property type="entry name" value="NUDIX_hydrolase_CS"/>
</dbReference>
<dbReference type="Proteomes" id="UP000481153">
    <property type="component" value="Unassembled WGS sequence"/>
</dbReference>
<dbReference type="InterPro" id="IPR015797">
    <property type="entry name" value="NUDIX_hydrolase-like_dom_sf"/>
</dbReference>
<evidence type="ECO:0000256" key="1">
    <source>
        <dbReference type="ARBA" id="ARBA00022801"/>
    </source>
</evidence>